<keyword evidence="3" id="KW-0378">Hydrolase</keyword>
<dbReference type="Gene3D" id="2.60.40.1180">
    <property type="entry name" value="Golgi alpha-mannosidase II"/>
    <property type="match status" value="1"/>
</dbReference>
<accession>A0A1M5X697</accession>
<dbReference type="Gene3D" id="3.20.20.70">
    <property type="entry name" value="Aldolase class I"/>
    <property type="match status" value="1"/>
</dbReference>
<dbReference type="Gene3D" id="2.70.98.60">
    <property type="entry name" value="alpha-galactosidase from lactobacil brevis"/>
    <property type="match status" value="1"/>
</dbReference>
<evidence type="ECO:0000259" key="6">
    <source>
        <dbReference type="Pfam" id="PF16875"/>
    </source>
</evidence>
<reference evidence="7 8" key="1">
    <citation type="submission" date="2016-11" db="EMBL/GenBank/DDBJ databases">
        <authorList>
            <person name="Jaros S."/>
            <person name="Januszkiewicz K."/>
            <person name="Wedrychowicz H."/>
        </authorList>
    </citation>
    <scope>NUCLEOTIDE SEQUENCE [LARGE SCALE GENOMIC DNA]</scope>
    <source>
        <strain evidence="7 8">DSM 8605</strain>
    </source>
</reference>
<dbReference type="Pfam" id="PF16874">
    <property type="entry name" value="Glyco_hydro_36C"/>
    <property type="match status" value="1"/>
</dbReference>
<dbReference type="InterPro" id="IPR031705">
    <property type="entry name" value="Glyco_hydro_36_C"/>
</dbReference>
<evidence type="ECO:0000256" key="3">
    <source>
        <dbReference type="ARBA" id="ARBA00022801"/>
    </source>
</evidence>
<evidence type="ECO:0000256" key="1">
    <source>
        <dbReference type="ARBA" id="ARBA00001255"/>
    </source>
</evidence>
<comment type="catalytic activity">
    <reaction evidence="1">
        <text>Hydrolysis of terminal, non-reducing alpha-D-galactose residues in alpha-D-galactosides, including galactose oligosaccharides, galactomannans and galactolipids.</text>
        <dbReference type="EC" id="3.2.1.22"/>
    </reaction>
</comment>
<evidence type="ECO:0000256" key="4">
    <source>
        <dbReference type="ARBA" id="ARBA00023295"/>
    </source>
</evidence>
<dbReference type="OrthoDB" id="9758822at2"/>
<dbReference type="GO" id="GO:0016052">
    <property type="term" value="P:carbohydrate catabolic process"/>
    <property type="evidence" value="ECO:0007669"/>
    <property type="project" value="InterPro"/>
</dbReference>
<evidence type="ECO:0000313" key="8">
    <source>
        <dbReference type="Proteomes" id="UP000184447"/>
    </source>
</evidence>
<feature type="domain" description="Glycosyl hydrolase family 36 C-terminal" evidence="5">
    <location>
        <begin position="665"/>
        <end position="794"/>
    </location>
</feature>
<dbReference type="InterPro" id="IPR002252">
    <property type="entry name" value="Glyco_hydro_36"/>
</dbReference>
<dbReference type="RefSeq" id="WP_084133640.1">
    <property type="nucleotide sequence ID" value="NZ_FQXM01000024.1"/>
</dbReference>
<feature type="domain" description="Glycosyl hydrolase family 36 N-terminal" evidence="6">
    <location>
        <begin position="29"/>
        <end position="290"/>
    </location>
</feature>
<dbReference type="EMBL" id="FQXM01000024">
    <property type="protein sequence ID" value="SHH95306.1"/>
    <property type="molecule type" value="Genomic_DNA"/>
</dbReference>
<dbReference type="PANTHER" id="PTHR43053">
    <property type="entry name" value="GLYCOSIDASE FAMILY 31"/>
    <property type="match status" value="1"/>
</dbReference>
<gene>
    <name evidence="7" type="ORF">SAMN02745207_03382</name>
</gene>
<dbReference type="FunFam" id="3.20.20.70:FF:000118">
    <property type="entry name" value="Alpha-galactosidase"/>
    <property type="match status" value="1"/>
</dbReference>
<dbReference type="SUPFAM" id="SSF51445">
    <property type="entry name" value="(Trans)glycosidases"/>
    <property type="match status" value="1"/>
</dbReference>
<dbReference type="PANTHER" id="PTHR43053:SF3">
    <property type="entry name" value="ALPHA-GALACTOSIDASE C-RELATED"/>
    <property type="match status" value="1"/>
</dbReference>
<evidence type="ECO:0000313" key="7">
    <source>
        <dbReference type="EMBL" id="SHH95306.1"/>
    </source>
</evidence>
<dbReference type="InterPro" id="IPR031704">
    <property type="entry name" value="Glyco_hydro_36_N"/>
</dbReference>
<dbReference type="Pfam" id="PF02065">
    <property type="entry name" value="Melibiase"/>
    <property type="match status" value="1"/>
</dbReference>
<dbReference type="Proteomes" id="UP000184447">
    <property type="component" value="Unassembled WGS sequence"/>
</dbReference>
<dbReference type="InterPro" id="IPR000111">
    <property type="entry name" value="Glyco_hydro_27/36_CS"/>
</dbReference>
<dbReference type="InterPro" id="IPR050985">
    <property type="entry name" value="Alpha-glycosidase_related"/>
</dbReference>
<organism evidence="7 8">
    <name type="scientific">Clostridium grantii DSM 8605</name>
    <dbReference type="NCBI Taxonomy" id="1121316"/>
    <lineage>
        <taxon>Bacteria</taxon>
        <taxon>Bacillati</taxon>
        <taxon>Bacillota</taxon>
        <taxon>Clostridia</taxon>
        <taxon>Eubacteriales</taxon>
        <taxon>Clostridiaceae</taxon>
        <taxon>Clostridium</taxon>
    </lineage>
</organism>
<dbReference type="PRINTS" id="PR00743">
    <property type="entry name" value="GLHYDRLASE36"/>
</dbReference>
<dbReference type="PROSITE" id="PS00512">
    <property type="entry name" value="ALPHA_GALACTOSIDASE"/>
    <property type="match status" value="1"/>
</dbReference>
<keyword evidence="4" id="KW-0326">Glycosidase</keyword>
<evidence type="ECO:0000256" key="2">
    <source>
        <dbReference type="ARBA" id="ARBA00012755"/>
    </source>
</evidence>
<dbReference type="InterPro" id="IPR013785">
    <property type="entry name" value="Aldolase_TIM"/>
</dbReference>
<dbReference type="InterPro" id="IPR013780">
    <property type="entry name" value="Glyco_hydro_b"/>
</dbReference>
<sequence length="800" mass="92700">MAIIFNENNKEFHLITENTSYIMKVLESGHLGHLYYGERLRHKSNFDNLYLSFSLDIGNSVSYSSETKDFNLNVALLEYPTYGKGDYRSPALELLFENGNSTADFKYESHSINEGKSPLVQLPSTYNNEKDAETLQINLYDYVEDVRLEISYSVFSEADIITRNVRIINGNKQKVRINKAMSMNLDMFTEDYSNYEIITLDGAWIRERHINKRPLSQGIFKIDSKKGVSGSDHSPFICIKKSETNEEKGECYGFALVYSGNHEASLELSPHLLTRMQMGINSFDFNWLLEQGQDLQTPEVVLTFSSEGMNKMSQNFHNIIQNNLVRGEWKHKERPVLINNWEATYMDFNEKKILNLAKESKKLGIELFVLDDGWFGKRNDDKSSLGDWFVNKDKLPSGIDGLAKKINDMGLQFGIWVEPEMISYDSQLFKAHPHWVMRLPERELSMGRNQAVLDLANPEVCDYIYECLAKLFKESNISYVKWDMNRNFSDIYSNYLPKERQREITHRYVLGLYGILEKLNNEFPHILFESCAAGGNRFDMGMLYYMPQTWTSDNTDAIERVYIQEGTSLVFPPSTMAAHVSGNVNHQVMRSTPIETRFNTAAFGLLGYELDVTKLTNFEKKIVTKQIEYYKKHRKLLQFGTFYREKSFFNSKCTSNSNSSSDNVAIWSMVSRDRDESFIGYYQKLAKPNPSYEKIYPLGLKDESYYRVENREQYINVRSFGEMINNFLPVKIKENGLIHNTISNNYLYKLPSESMEGNGDEFMKAGIKLNHQFTGTGFNDNVRAVLDYGSRMYYVKEKIN</sequence>
<dbReference type="GO" id="GO:0004557">
    <property type="term" value="F:alpha-galactosidase activity"/>
    <property type="evidence" value="ECO:0007669"/>
    <property type="project" value="UniProtKB-EC"/>
</dbReference>
<dbReference type="InterPro" id="IPR038417">
    <property type="entry name" value="Alpga-gal_N_sf"/>
</dbReference>
<dbReference type="AlphaFoldDB" id="A0A1M5X697"/>
<dbReference type="InterPro" id="IPR017853">
    <property type="entry name" value="GH"/>
</dbReference>
<protein>
    <recommendedName>
        <fullName evidence="2">alpha-galactosidase</fullName>
        <ecNumber evidence="2">3.2.1.22</ecNumber>
    </recommendedName>
</protein>
<name>A0A1M5X697_9CLOT</name>
<dbReference type="STRING" id="1121316.SAMN02745207_03382"/>
<dbReference type="CDD" id="cd14791">
    <property type="entry name" value="GH36"/>
    <property type="match status" value="1"/>
</dbReference>
<dbReference type="EC" id="3.2.1.22" evidence="2"/>
<proteinExistence type="predicted"/>
<dbReference type="Pfam" id="PF16875">
    <property type="entry name" value="Glyco_hydro_36N"/>
    <property type="match status" value="1"/>
</dbReference>
<keyword evidence="8" id="KW-1185">Reference proteome</keyword>
<evidence type="ECO:0000259" key="5">
    <source>
        <dbReference type="Pfam" id="PF16874"/>
    </source>
</evidence>